<feature type="compositionally biased region" description="Pro residues" evidence="1">
    <location>
        <begin position="63"/>
        <end position="73"/>
    </location>
</feature>
<sequence length="122" mass="13365">MSFSNLTKSLLILAFICLTTFPIEINSAVEPTNTKSVSTEAVKKDVKEEEKKEEATTTKPAVTCPPCPTPEPPTVAEKSSGFGGGSIFLSILFGMGLMFGLTQLYTYWEKRRNVDLSTYPGY</sequence>
<feature type="chain" id="PRO_5009316076" evidence="3">
    <location>
        <begin position="23"/>
        <end position="122"/>
    </location>
</feature>
<feature type="compositionally biased region" description="Basic and acidic residues" evidence="1">
    <location>
        <begin position="41"/>
        <end position="56"/>
    </location>
</feature>
<feature type="signal peptide" evidence="3">
    <location>
        <begin position="1"/>
        <end position="22"/>
    </location>
</feature>
<accession>A0A1I8BQQ3</accession>
<proteinExistence type="predicted"/>
<organism evidence="4 5">
    <name type="scientific">Meloidogyne hapla</name>
    <name type="common">Root-knot nematode worm</name>
    <dbReference type="NCBI Taxonomy" id="6305"/>
    <lineage>
        <taxon>Eukaryota</taxon>
        <taxon>Metazoa</taxon>
        <taxon>Ecdysozoa</taxon>
        <taxon>Nematoda</taxon>
        <taxon>Chromadorea</taxon>
        <taxon>Rhabditida</taxon>
        <taxon>Tylenchina</taxon>
        <taxon>Tylenchomorpha</taxon>
        <taxon>Tylenchoidea</taxon>
        <taxon>Meloidogynidae</taxon>
        <taxon>Meloidogyninae</taxon>
        <taxon>Meloidogyne</taxon>
    </lineage>
</organism>
<evidence type="ECO:0000256" key="1">
    <source>
        <dbReference type="SAM" id="MobiDB-lite"/>
    </source>
</evidence>
<protein>
    <submittedName>
        <fullName evidence="5">Uncharacterized protein</fullName>
    </submittedName>
</protein>
<keyword evidence="3" id="KW-0732">Signal</keyword>
<feature type="region of interest" description="Disordered" evidence="1">
    <location>
        <begin position="32"/>
        <end position="78"/>
    </location>
</feature>
<evidence type="ECO:0000256" key="2">
    <source>
        <dbReference type="SAM" id="Phobius"/>
    </source>
</evidence>
<reference evidence="5" key="1">
    <citation type="submission" date="2016-11" db="UniProtKB">
        <authorList>
            <consortium name="WormBaseParasite"/>
        </authorList>
    </citation>
    <scope>IDENTIFICATION</scope>
</reference>
<dbReference type="AlphaFoldDB" id="A0A1I8BQQ3"/>
<keyword evidence="4" id="KW-1185">Reference proteome</keyword>
<evidence type="ECO:0000313" key="5">
    <source>
        <dbReference type="WBParaSite" id="MhA1_Contig470.frz3.gene2"/>
    </source>
</evidence>
<keyword evidence="2" id="KW-0812">Transmembrane</keyword>
<dbReference type="WBParaSite" id="MhA1_Contig470.frz3.gene2">
    <property type="protein sequence ID" value="MhA1_Contig470.frz3.gene2"/>
    <property type="gene ID" value="MhA1_Contig470.frz3.gene2"/>
</dbReference>
<keyword evidence="2" id="KW-1133">Transmembrane helix</keyword>
<evidence type="ECO:0000256" key="3">
    <source>
        <dbReference type="SAM" id="SignalP"/>
    </source>
</evidence>
<keyword evidence="2" id="KW-0472">Membrane</keyword>
<dbReference type="Proteomes" id="UP000095281">
    <property type="component" value="Unplaced"/>
</dbReference>
<feature type="transmembrane region" description="Helical" evidence="2">
    <location>
        <begin position="87"/>
        <end position="108"/>
    </location>
</feature>
<evidence type="ECO:0000313" key="4">
    <source>
        <dbReference type="Proteomes" id="UP000095281"/>
    </source>
</evidence>
<name>A0A1I8BQQ3_MELHA</name>